<feature type="region of interest" description="Disordered" evidence="1">
    <location>
        <begin position="128"/>
        <end position="178"/>
    </location>
</feature>
<reference evidence="2 3" key="1">
    <citation type="submission" date="2012-05" db="EMBL/GenBank/DDBJ databases">
        <title>Recombination and specialization in a pathogen metapopulation.</title>
        <authorList>
            <person name="Gardiner A."/>
            <person name="Kemen E."/>
            <person name="Schultz-Larsen T."/>
            <person name="MacLean D."/>
            <person name="Van Oosterhout C."/>
            <person name="Jones J.D.G."/>
        </authorList>
    </citation>
    <scope>NUCLEOTIDE SEQUENCE [LARGE SCALE GENOMIC DNA]</scope>
    <source>
        <strain evidence="2 3">Ac Nc2</strain>
    </source>
</reference>
<dbReference type="Proteomes" id="UP000053237">
    <property type="component" value="Unassembled WGS sequence"/>
</dbReference>
<feature type="compositionally biased region" description="Basic and acidic residues" evidence="1">
    <location>
        <begin position="138"/>
        <end position="150"/>
    </location>
</feature>
<organism evidence="2 3">
    <name type="scientific">Albugo candida</name>
    <dbReference type="NCBI Taxonomy" id="65357"/>
    <lineage>
        <taxon>Eukaryota</taxon>
        <taxon>Sar</taxon>
        <taxon>Stramenopiles</taxon>
        <taxon>Oomycota</taxon>
        <taxon>Peronosporomycetes</taxon>
        <taxon>Albuginales</taxon>
        <taxon>Albuginaceae</taxon>
        <taxon>Albugo</taxon>
    </lineage>
</organism>
<protein>
    <submittedName>
        <fullName evidence="2">Uncharacterized protein</fullName>
    </submittedName>
</protein>
<sequence length="197" mass="22055">MKISSTYISILAITHLQATEPHGFAKDDNQRSVKKEGSFRRVNTFTNRGSFNGMPSYPSPLIVTDKASQNVQITSTSANMFAACLPLPPKKSRRTQRSISTLSTLRDDEVHESQSMTLEQYENMYCNQPRMSEGTSSESKESVFEHDSPGKKAYSGGVSEEPEAPQQQVKKKLSRWHNLKNSLLKKGKKLVKDMVAP</sequence>
<accession>A0A024GVW6</accession>
<evidence type="ECO:0000313" key="3">
    <source>
        <dbReference type="Proteomes" id="UP000053237"/>
    </source>
</evidence>
<feature type="compositionally biased region" description="Basic residues" evidence="1">
    <location>
        <begin position="169"/>
        <end position="178"/>
    </location>
</feature>
<keyword evidence="3" id="KW-1185">Reference proteome</keyword>
<proteinExistence type="predicted"/>
<evidence type="ECO:0000313" key="2">
    <source>
        <dbReference type="EMBL" id="CCI50633.1"/>
    </source>
</evidence>
<gene>
    <name evidence="2" type="ORF">BN9_126380</name>
</gene>
<feature type="compositionally biased region" description="Polar residues" evidence="1">
    <location>
        <begin position="128"/>
        <end position="137"/>
    </location>
</feature>
<evidence type="ECO:0000256" key="1">
    <source>
        <dbReference type="SAM" id="MobiDB-lite"/>
    </source>
</evidence>
<dbReference type="AlphaFoldDB" id="A0A024GVW6"/>
<comment type="caution">
    <text evidence="2">The sequence shown here is derived from an EMBL/GenBank/DDBJ whole genome shotgun (WGS) entry which is preliminary data.</text>
</comment>
<dbReference type="EMBL" id="CAIX01000886">
    <property type="protein sequence ID" value="CCI50633.1"/>
    <property type="molecule type" value="Genomic_DNA"/>
</dbReference>
<name>A0A024GVW6_9STRA</name>
<dbReference type="InParanoid" id="A0A024GVW6"/>